<name>A0ABY9YRE5_9GAMM</name>
<feature type="chain" id="PRO_5045230308" evidence="1">
    <location>
        <begin position="24"/>
        <end position="170"/>
    </location>
</feature>
<evidence type="ECO:0000313" key="3">
    <source>
        <dbReference type="Proteomes" id="UP001302072"/>
    </source>
</evidence>
<organism evidence="2 3">
    <name type="scientific">Stenotrophomonas oahuensis</name>
    <dbReference type="NCBI Taxonomy" id="3003271"/>
    <lineage>
        <taxon>Bacteria</taxon>
        <taxon>Pseudomonadati</taxon>
        <taxon>Pseudomonadota</taxon>
        <taxon>Gammaproteobacteria</taxon>
        <taxon>Lysobacterales</taxon>
        <taxon>Lysobacteraceae</taxon>
        <taxon>Stenotrophomonas</taxon>
    </lineage>
</organism>
<proteinExistence type="predicted"/>
<dbReference type="EMBL" id="CP115541">
    <property type="protein sequence ID" value="WNH53287.1"/>
    <property type="molecule type" value="Genomic_DNA"/>
</dbReference>
<accession>A0ABY9YRE5</accession>
<dbReference type="Proteomes" id="UP001302072">
    <property type="component" value="Chromosome"/>
</dbReference>
<keyword evidence="1" id="KW-0732">Signal</keyword>
<evidence type="ECO:0000313" key="2">
    <source>
        <dbReference type="EMBL" id="WNH53287.1"/>
    </source>
</evidence>
<dbReference type="Pfam" id="PF04449">
    <property type="entry name" value="Fimbrial_CS1"/>
    <property type="match status" value="1"/>
</dbReference>
<reference evidence="2 3" key="1">
    <citation type="submission" date="2022-12" db="EMBL/GenBank/DDBJ databases">
        <title>Two new species, Stenotrophomonas aracearum and Stenotrophomonas oahuensis, isolated from Anthurium (Araceae family) in Hawaii.</title>
        <authorList>
            <person name="Chunag S.C."/>
            <person name="Dobhal S."/>
            <person name="Alvarez A."/>
            <person name="Arif M."/>
        </authorList>
    </citation>
    <scope>NUCLEOTIDE SEQUENCE [LARGE SCALE GENOMIC DNA]</scope>
    <source>
        <strain evidence="2 3">A5586</strain>
    </source>
</reference>
<dbReference type="Gene3D" id="2.60.40.2040">
    <property type="entry name" value="CFA/I fimbrial subunit E, pilin domain"/>
    <property type="match status" value="1"/>
</dbReference>
<evidence type="ECO:0000256" key="1">
    <source>
        <dbReference type="SAM" id="SignalP"/>
    </source>
</evidence>
<keyword evidence="3" id="KW-1185">Reference proteome</keyword>
<feature type="signal peptide" evidence="1">
    <location>
        <begin position="1"/>
        <end position="23"/>
    </location>
</feature>
<sequence>MNRIIKQTVAALALCTAAISVHAAEAHVTVWANVDPTLSLLKADGSALPDAVQLPYRAGQGLSSWTERVRIFSNDTTLDVDVRLAEPAVLVPRVAAAGAVDVPLRVTLNGRELGVAPIDFTADQLFLGAIPGASIEMPLTVAQAVPGPISAAGLYDGPVSLVLAQKAGSL</sequence>
<protein>
    <submittedName>
        <fullName evidence="2">CS1 type fimbrial major subunit</fullName>
    </submittedName>
</protein>
<gene>
    <name evidence="2" type="ORF">PDM29_03145</name>
</gene>
<dbReference type="RefSeq" id="WP_311192446.1">
    <property type="nucleotide sequence ID" value="NZ_CP115541.1"/>
</dbReference>
<dbReference type="InterPro" id="IPR007540">
    <property type="entry name" value="Fimbrial_CS1-type"/>
</dbReference>